<name>A0ABX1P9N7_9CYAN</name>
<comment type="caution">
    <text evidence="5">The sequence shown here is derived from an EMBL/GenBank/DDBJ whole genome shotgun (WGS) entry which is preliminary data.</text>
</comment>
<dbReference type="SUPFAM" id="SSF46458">
    <property type="entry name" value="Globin-like"/>
    <property type="match status" value="1"/>
</dbReference>
<dbReference type="EMBL" id="QMEB01000140">
    <property type="protein sequence ID" value="NMG21135.1"/>
    <property type="molecule type" value="Genomic_DNA"/>
</dbReference>
<evidence type="ECO:0000313" key="6">
    <source>
        <dbReference type="Proteomes" id="UP000718564"/>
    </source>
</evidence>
<dbReference type="InterPro" id="IPR012292">
    <property type="entry name" value="Globin/Proto"/>
</dbReference>
<dbReference type="InterPro" id="IPR001486">
    <property type="entry name" value="Hemoglobin_trunc"/>
</dbReference>
<sequence length="190" mass="20589">MKIQSLFTKAFWLALACITVVVVSVFKLSPSFARSTTTPPAQLSTAQVAVAQYDSRLAKAPYDSRSGEKSLYKRLGGYSAIAAVIDDTAQIVFNDPLIGKYFIGLSTNSKQRLRQLLIDQFTQAAGGPAVYTGRSMKLSHSGIGGGLTNAEYDAFVNGIAQALDKNNVNQPEKDEVLAFANSFRDEIVER</sequence>
<evidence type="ECO:0000313" key="5">
    <source>
        <dbReference type="EMBL" id="NMG21135.1"/>
    </source>
</evidence>
<protein>
    <submittedName>
        <fullName evidence="5">Group 1 truncated hemoglobin</fullName>
    </submittedName>
</protein>
<evidence type="ECO:0000256" key="4">
    <source>
        <dbReference type="ARBA" id="ARBA00023004"/>
    </source>
</evidence>
<reference evidence="5 6" key="1">
    <citation type="submission" date="2018-06" db="EMBL/GenBank/DDBJ databases">
        <title>Comparative genomics of Brasilonema spp. strains.</title>
        <authorList>
            <person name="Alvarenga D.O."/>
            <person name="Fiore M.F."/>
            <person name="Varani A.M."/>
        </authorList>
    </citation>
    <scope>NUCLEOTIDE SEQUENCE [LARGE SCALE GENOMIC DNA]</scope>
    <source>
        <strain evidence="5 6">SPC951</strain>
    </source>
</reference>
<evidence type="ECO:0000256" key="2">
    <source>
        <dbReference type="ARBA" id="ARBA00022617"/>
    </source>
</evidence>
<evidence type="ECO:0000256" key="1">
    <source>
        <dbReference type="ARBA" id="ARBA00022448"/>
    </source>
</evidence>
<keyword evidence="2" id="KW-0349">Heme</keyword>
<accession>A0ABX1P9N7</accession>
<dbReference type="Pfam" id="PF01152">
    <property type="entry name" value="Bac_globin"/>
    <property type="match status" value="1"/>
</dbReference>
<keyword evidence="3" id="KW-0479">Metal-binding</keyword>
<keyword evidence="4" id="KW-0408">Iron</keyword>
<dbReference type="RefSeq" id="WP_169156385.1">
    <property type="nucleotide sequence ID" value="NZ_CAWPJE010000133.1"/>
</dbReference>
<evidence type="ECO:0000256" key="3">
    <source>
        <dbReference type="ARBA" id="ARBA00022723"/>
    </source>
</evidence>
<dbReference type="CDD" id="cd00454">
    <property type="entry name" value="TrHb1_N"/>
    <property type="match status" value="1"/>
</dbReference>
<proteinExistence type="predicted"/>
<keyword evidence="1" id="KW-0813">Transport</keyword>
<dbReference type="Proteomes" id="UP000718564">
    <property type="component" value="Unassembled WGS sequence"/>
</dbReference>
<dbReference type="InterPro" id="IPR009050">
    <property type="entry name" value="Globin-like_sf"/>
</dbReference>
<gene>
    <name evidence="5" type="ORF">DP116_17450</name>
</gene>
<keyword evidence="6" id="KW-1185">Reference proteome</keyword>
<organism evidence="5 6">
    <name type="scientific">Brasilonema bromeliae SPC951</name>
    <dbReference type="NCBI Taxonomy" id="385972"/>
    <lineage>
        <taxon>Bacteria</taxon>
        <taxon>Bacillati</taxon>
        <taxon>Cyanobacteriota</taxon>
        <taxon>Cyanophyceae</taxon>
        <taxon>Nostocales</taxon>
        <taxon>Scytonemataceae</taxon>
        <taxon>Brasilonema</taxon>
        <taxon>Bromeliae group (in: Brasilonema)</taxon>
    </lineage>
</organism>
<dbReference type="Gene3D" id="1.10.490.10">
    <property type="entry name" value="Globins"/>
    <property type="match status" value="1"/>
</dbReference>